<dbReference type="SUPFAM" id="SSF102114">
    <property type="entry name" value="Radical SAM enzymes"/>
    <property type="match status" value="1"/>
</dbReference>
<dbReference type="Pfam" id="PF04055">
    <property type="entry name" value="Radical_SAM"/>
    <property type="match status" value="1"/>
</dbReference>
<dbReference type="SFLD" id="SFLDS00029">
    <property type="entry name" value="Radical_SAM"/>
    <property type="match status" value="1"/>
</dbReference>
<feature type="domain" description="Radical SAM core" evidence="11">
    <location>
        <begin position="21"/>
        <end position="254"/>
    </location>
</feature>
<dbReference type="InterPro" id="IPR001989">
    <property type="entry name" value="Radical_activat_CS"/>
</dbReference>
<dbReference type="EC" id="1.97.1.4" evidence="10"/>
<comment type="catalytic activity">
    <reaction evidence="10">
        <text>glycyl-[formate C-acetyltransferase] + reduced [flavodoxin] + S-adenosyl-L-methionine = glycin-2-yl radical-[formate C-acetyltransferase] + semiquinone [flavodoxin] + 5'-deoxyadenosine + L-methionine + H(+)</text>
        <dbReference type="Rhea" id="RHEA:19225"/>
        <dbReference type="Rhea" id="RHEA-COMP:10622"/>
        <dbReference type="Rhea" id="RHEA-COMP:12190"/>
        <dbReference type="Rhea" id="RHEA-COMP:12191"/>
        <dbReference type="Rhea" id="RHEA-COMP:14480"/>
        <dbReference type="ChEBI" id="CHEBI:15378"/>
        <dbReference type="ChEBI" id="CHEBI:17319"/>
        <dbReference type="ChEBI" id="CHEBI:29947"/>
        <dbReference type="ChEBI" id="CHEBI:32722"/>
        <dbReference type="ChEBI" id="CHEBI:57618"/>
        <dbReference type="ChEBI" id="CHEBI:57844"/>
        <dbReference type="ChEBI" id="CHEBI:59789"/>
        <dbReference type="ChEBI" id="CHEBI:140311"/>
        <dbReference type="EC" id="1.97.1.4"/>
    </reaction>
</comment>
<reference evidence="12 13" key="1">
    <citation type="submission" date="2014-07" db="EMBL/GenBank/DDBJ databases">
        <authorList>
            <person name="McCorrison J."/>
            <person name="Sanka R."/>
            <person name="Torralba M."/>
            <person name="Gillis M."/>
            <person name="Haft D.H."/>
            <person name="Methe B."/>
            <person name="Sutton G."/>
            <person name="Nelson K.E."/>
        </authorList>
    </citation>
    <scope>NUCLEOTIDE SEQUENCE [LARGE SCALE GENOMIC DNA]</scope>
    <source>
        <strain evidence="12 13">DNF00314</strain>
    </source>
</reference>
<keyword evidence="5 10" id="KW-0949">S-adenosyl-L-methionine</keyword>
<evidence type="ECO:0000256" key="9">
    <source>
        <dbReference type="ARBA" id="ARBA00023014"/>
    </source>
</evidence>
<keyword evidence="10" id="KW-0963">Cytoplasm</keyword>
<dbReference type="GO" id="GO:0046872">
    <property type="term" value="F:metal ion binding"/>
    <property type="evidence" value="ECO:0007669"/>
    <property type="project" value="UniProtKB-UniRule"/>
</dbReference>
<dbReference type="PANTHER" id="PTHR30352:SF5">
    <property type="entry name" value="PYRUVATE FORMATE-LYASE 1-ACTIVATING ENZYME"/>
    <property type="match status" value="1"/>
</dbReference>
<dbReference type="EMBL" id="JRNT01000006">
    <property type="protein sequence ID" value="KGF47998.1"/>
    <property type="molecule type" value="Genomic_DNA"/>
</dbReference>
<dbReference type="PANTHER" id="PTHR30352">
    <property type="entry name" value="PYRUVATE FORMATE-LYASE-ACTIVATING ENZYME"/>
    <property type="match status" value="1"/>
</dbReference>
<comment type="cofactor">
    <cofactor evidence="10">
        <name>[4Fe-4S] cluster</name>
        <dbReference type="ChEBI" id="CHEBI:49883"/>
    </cofactor>
    <text evidence="10">Binds 1 [4Fe-4S] cluster. The cluster is coordinated with 3 cysteines and an exchangeable S-adenosyl-L-methionine.</text>
</comment>
<proteinExistence type="inferred from homology"/>
<comment type="function">
    <text evidence="1 10">Activation of pyruvate formate-lyase under anaerobic conditions by generation of an organic free radical, using S-adenosylmethionine and reduced flavodoxin as cosubstrates to produce 5'-deoxy-adenosine.</text>
</comment>
<evidence type="ECO:0000256" key="5">
    <source>
        <dbReference type="ARBA" id="ARBA00022691"/>
    </source>
</evidence>
<dbReference type="InterPro" id="IPR007197">
    <property type="entry name" value="rSAM"/>
</dbReference>
<dbReference type="GO" id="GO:0005737">
    <property type="term" value="C:cytoplasm"/>
    <property type="evidence" value="ECO:0007669"/>
    <property type="project" value="UniProtKB-SubCell"/>
</dbReference>
<organism evidence="12 13">
    <name type="scientific">Veillonella montpellierensis DNF00314</name>
    <dbReference type="NCBI Taxonomy" id="1401067"/>
    <lineage>
        <taxon>Bacteria</taxon>
        <taxon>Bacillati</taxon>
        <taxon>Bacillota</taxon>
        <taxon>Negativicutes</taxon>
        <taxon>Veillonellales</taxon>
        <taxon>Veillonellaceae</taxon>
        <taxon>Veillonella</taxon>
    </lineage>
</organism>
<dbReference type="AlphaFoldDB" id="A0A096ALN6"/>
<keyword evidence="6 10" id="KW-0479">Metal-binding</keyword>
<evidence type="ECO:0000256" key="4">
    <source>
        <dbReference type="ARBA" id="ARBA00022485"/>
    </source>
</evidence>
<dbReference type="PROSITE" id="PS01087">
    <property type="entry name" value="RADICAL_ACTIVATING"/>
    <property type="match status" value="1"/>
</dbReference>
<evidence type="ECO:0000256" key="10">
    <source>
        <dbReference type="RuleBase" id="RU362053"/>
    </source>
</evidence>
<evidence type="ECO:0000313" key="13">
    <source>
        <dbReference type="Proteomes" id="UP000029628"/>
    </source>
</evidence>
<dbReference type="GO" id="GO:0051539">
    <property type="term" value="F:4 iron, 4 sulfur cluster binding"/>
    <property type="evidence" value="ECO:0007669"/>
    <property type="project" value="UniProtKB-UniRule"/>
</dbReference>
<dbReference type="PROSITE" id="PS51918">
    <property type="entry name" value="RADICAL_SAM"/>
    <property type="match status" value="1"/>
</dbReference>
<dbReference type="InterPro" id="IPR013785">
    <property type="entry name" value="Aldolase_TIM"/>
</dbReference>
<evidence type="ECO:0000256" key="6">
    <source>
        <dbReference type="ARBA" id="ARBA00022723"/>
    </source>
</evidence>
<keyword evidence="4 10" id="KW-0004">4Fe-4S</keyword>
<keyword evidence="7 10" id="KW-0560">Oxidoreductase</keyword>
<dbReference type="InterPro" id="IPR058240">
    <property type="entry name" value="rSAM_sf"/>
</dbReference>
<accession>A0A096ALN6</accession>
<dbReference type="InterPro" id="IPR034457">
    <property type="entry name" value="Organic_radical-activating"/>
</dbReference>
<evidence type="ECO:0000256" key="1">
    <source>
        <dbReference type="ARBA" id="ARBA00003141"/>
    </source>
</evidence>
<dbReference type="GO" id="GO:0016829">
    <property type="term" value="F:lyase activity"/>
    <property type="evidence" value="ECO:0007669"/>
    <property type="project" value="UniProtKB-KW"/>
</dbReference>
<dbReference type="GO" id="GO:0043365">
    <property type="term" value="F:[formate-C-acetyltransferase]-activating enzyme activity"/>
    <property type="evidence" value="ECO:0007669"/>
    <property type="project" value="UniProtKB-UniRule"/>
</dbReference>
<evidence type="ECO:0000313" key="12">
    <source>
        <dbReference type="EMBL" id="KGF47998.1"/>
    </source>
</evidence>
<name>A0A096ALN6_9FIRM</name>
<keyword evidence="12" id="KW-0456">Lyase</keyword>
<dbReference type="SFLD" id="SFLDG01066">
    <property type="entry name" value="organic_radical-activating_enz"/>
    <property type="match status" value="1"/>
</dbReference>
<keyword evidence="9 10" id="KW-0411">Iron-sulfur</keyword>
<dbReference type="InterPro" id="IPR012839">
    <property type="entry name" value="Organic_radical_activase"/>
</dbReference>
<dbReference type="InterPro" id="IPR012838">
    <property type="entry name" value="PFL1_activating"/>
</dbReference>
<evidence type="ECO:0000256" key="3">
    <source>
        <dbReference type="ARBA" id="ARBA00021356"/>
    </source>
</evidence>
<evidence type="ECO:0000256" key="2">
    <source>
        <dbReference type="ARBA" id="ARBA00009777"/>
    </source>
</evidence>
<keyword evidence="8 10" id="KW-0408">Iron</keyword>
<evidence type="ECO:0000256" key="8">
    <source>
        <dbReference type="ARBA" id="ARBA00023004"/>
    </source>
</evidence>
<comment type="subcellular location">
    <subcellularLocation>
        <location evidence="10">Cytoplasm</location>
    </subcellularLocation>
</comment>
<keyword evidence="12" id="KW-0670">Pyruvate</keyword>
<comment type="caution">
    <text evidence="12">The sequence shown here is derived from an EMBL/GenBank/DDBJ whole genome shotgun (WGS) entry which is preliminary data.</text>
</comment>
<dbReference type="RefSeq" id="WP_038151559.1">
    <property type="nucleotide sequence ID" value="NZ_JRNT01000006.1"/>
</dbReference>
<dbReference type="eggNOG" id="COG1180">
    <property type="taxonomic scope" value="Bacteria"/>
</dbReference>
<dbReference type="Gene3D" id="3.20.20.70">
    <property type="entry name" value="Aldolase class I"/>
    <property type="match status" value="1"/>
</dbReference>
<evidence type="ECO:0000259" key="11">
    <source>
        <dbReference type="PROSITE" id="PS51918"/>
    </source>
</evidence>
<keyword evidence="13" id="KW-1185">Reference proteome</keyword>
<dbReference type="NCBIfam" id="TIGR02493">
    <property type="entry name" value="PFLA"/>
    <property type="match status" value="1"/>
</dbReference>
<protein>
    <recommendedName>
        <fullName evidence="3 10">Pyruvate formate-lyase-activating enzyme</fullName>
        <ecNumber evidence="10">1.97.1.4</ecNumber>
    </recommendedName>
</protein>
<gene>
    <name evidence="12" type="primary">pflA</name>
    <name evidence="12" type="ORF">HMPREF0872_02595</name>
</gene>
<evidence type="ECO:0000256" key="7">
    <source>
        <dbReference type="ARBA" id="ARBA00023002"/>
    </source>
</evidence>
<dbReference type="CDD" id="cd01335">
    <property type="entry name" value="Radical_SAM"/>
    <property type="match status" value="1"/>
</dbReference>
<dbReference type="PIRSF" id="PIRSF000371">
    <property type="entry name" value="PFL_act_enz"/>
    <property type="match status" value="1"/>
</dbReference>
<comment type="similarity">
    <text evidence="2 10">Belongs to the organic radical-activating enzymes family.</text>
</comment>
<sequence length="254" mass="29114">MGDTQREIKGLVNATESFGAVDGPGLRFIVFLQGCAMRCRYCHNPETWQFDNRNAQWRTPEDVFQQALRYNAYWRNGGGITVSGGEALLQIDFVIALFTLAKKKGIHTCLDTSGNPFTWDEPFFSKFETLCDLTDLFLLDIKEIDNERHKKLTAQANTNILEMATYLSDKGKAMWIRHVLVPGITTDIEGLTRLAEFIDTLHTVERVEVLPYHAMAIHEWERLGIPYTLENVEPPTQEQIDTAERILKVSRYKK</sequence>
<dbReference type="Proteomes" id="UP000029628">
    <property type="component" value="Unassembled WGS sequence"/>
</dbReference>